<keyword evidence="6" id="KW-1185">Reference proteome</keyword>
<proteinExistence type="predicted"/>
<dbReference type="KEGG" id="tfa:BW733_13365"/>
<dbReference type="PANTHER" id="PTHR33498:SF1">
    <property type="entry name" value="TRANSPOSASE FOR INSERTION SEQUENCE ELEMENT IS1557"/>
    <property type="match status" value="1"/>
</dbReference>
<feature type="compositionally biased region" description="Polar residues" evidence="1">
    <location>
        <begin position="277"/>
        <end position="286"/>
    </location>
</feature>
<dbReference type="Pfam" id="PF13542">
    <property type="entry name" value="HTH_Tnp_ISL3"/>
    <property type="match status" value="1"/>
</dbReference>
<dbReference type="EMBL" id="CP019607">
    <property type="protein sequence ID" value="AQP51663.1"/>
    <property type="molecule type" value="Genomic_DNA"/>
</dbReference>
<feature type="domain" description="Transposase IS204/IS1001/IS1096/IS1165 zinc-finger" evidence="4">
    <location>
        <begin position="43"/>
        <end position="87"/>
    </location>
</feature>
<accession>A0A1Q2CZV7</accession>
<evidence type="ECO:0000259" key="4">
    <source>
        <dbReference type="Pfam" id="PF14690"/>
    </source>
</evidence>
<evidence type="ECO:0000313" key="6">
    <source>
        <dbReference type="Proteomes" id="UP000188235"/>
    </source>
</evidence>
<gene>
    <name evidence="5" type="ORF">BW733_13365</name>
</gene>
<sequence length="427" mass="48173">MLGSRVCARLVGVENTVVEAMDFDEVSGDLVVRVRPFKRCMNRCGICGSRSPRFDRGRGRRRWRSLDAGTTRVFLEADAPRVSCPAHGVVVAQVPWARHGAGHTCEFDAQVAWLVTQCSKRGVSELMRIAWHSVGAIIERVWEDTASTFDRFADLTRIGVDEISYKRGHKYLTVVVNHDTGRLVWAAPGRDKATLNQFFDELAASGDAAGQDRVAMISHVSADGANWSKSVIRNRCPRAVLCADPFHVVKWVTEALDTVRRQAWSAATGRRRHDPETGQQPRSVGQAQRLQHSRFSIWKNPENLTANQQVQLDWIRTSHPTLFRAYLLKEAMRTLFKLSPQEAPAAFDHWISWARRSRIPAFVDLQRRIMKHRDEILASITHGLSNGLIESVNTKIRLITRIAFGALHRSEWIRGLNPPASSRHLAT</sequence>
<dbReference type="Pfam" id="PF01610">
    <property type="entry name" value="DDE_Tnp_ISL3"/>
    <property type="match status" value="1"/>
</dbReference>
<feature type="domain" description="Transposase IS204/IS1001/IS1096/IS1165 DDE" evidence="2">
    <location>
        <begin position="158"/>
        <end position="405"/>
    </location>
</feature>
<name>A0A1Q2CZV7_9ACTN</name>
<organism evidence="5 6">
    <name type="scientific">Tessaracoccus flavescens</name>
    <dbReference type="NCBI Taxonomy" id="399497"/>
    <lineage>
        <taxon>Bacteria</taxon>
        <taxon>Bacillati</taxon>
        <taxon>Actinomycetota</taxon>
        <taxon>Actinomycetes</taxon>
        <taxon>Propionibacteriales</taxon>
        <taxon>Propionibacteriaceae</taxon>
        <taxon>Tessaracoccus</taxon>
    </lineage>
</organism>
<evidence type="ECO:0000259" key="3">
    <source>
        <dbReference type="Pfam" id="PF13542"/>
    </source>
</evidence>
<dbReference type="Proteomes" id="UP000188235">
    <property type="component" value="Chromosome"/>
</dbReference>
<dbReference type="PANTHER" id="PTHR33498">
    <property type="entry name" value="TRANSPOSASE FOR INSERTION SEQUENCE ELEMENT IS1557"/>
    <property type="match status" value="1"/>
</dbReference>
<reference evidence="5 6" key="1">
    <citation type="journal article" date="2008" name="Int. J. Syst. Evol. Microbiol.">
        <title>Tessaracoccus flavescens sp. nov., isolated from marine sediment.</title>
        <authorList>
            <person name="Lee D.W."/>
            <person name="Lee S.D."/>
        </authorList>
    </citation>
    <scope>NUCLEOTIDE SEQUENCE [LARGE SCALE GENOMIC DNA]</scope>
    <source>
        <strain evidence="5 6">SST-39T</strain>
    </source>
</reference>
<dbReference type="InterPro" id="IPR002560">
    <property type="entry name" value="Transposase_DDE"/>
</dbReference>
<evidence type="ECO:0000256" key="1">
    <source>
        <dbReference type="SAM" id="MobiDB-lite"/>
    </source>
</evidence>
<dbReference type="Pfam" id="PF14690">
    <property type="entry name" value="Zn_ribbon_ISL3"/>
    <property type="match status" value="1"/>
</dbReference>
<dbReference type="OrthoDB" id="3238779at2"/>
<feature type="domain" description="Transposase IS204/IS1001/IS1096/IS1165 helix-turn-helix" evidence="3">
    <location>
        <begin position="93"/>
        <end position="142"/>
    </location>
</feature>
<dbReference type="InterPro" id="IPR032877">
    <property type="entry name" value="Transposase_HTH"/>
</dbReference>
<feature type="region of interest" description="Disordered" evidence="1">
    <location>
        <begin position="265"/>
        <end position="286"/>
    </location>
</feature>
<protein>
    <submittedName>
        <fullName evidence="5">ISL3 family transposase</fullName>
    </submittedName>
</protein>
<dbReference type="InterPro" id="IPR047951">
    <property type="entry name" value="Transpos_ISL3"/>
</dbReference>
<dbReference type="NCBIfam" id="NF033550">
    <property type="entry name" value="transpos_ISL3"/>
    <property type="match status" value="1"/>
</dbReference>
<evidence type="ECO:0000313" key="5">
    <source>
        <dbReference type="EMBL" id="AQP51663.1"/>
    </source>
</evidence>
<dbReference type="STRING" id="399497.BW733_13365"/>
<dbReference type="InterPro" id="IPR029261">
    <property type="entry name" value="Transposase_Znf"/>
</dbReference>
<dbReference type="AlphaFoldDB" id="A0A1Q2CZV7"/>
<evidence type="ECO:0000259" key="2">
    <source>
        <dbReference type="Pfam" id="PF01610"/>
    </source>
</evidence>